<sequence length="250" mass="27848">MTYVEGFVCAVPSANKEAYRQHAADAAPLFKAFGVRRHFEAWGDDVPDGKVTDFKGSVQAKPDETVVFAWFEYPDKATRDAANEKMMSDPRMKTMGESMPFDGQRMIYGGFDSFIDESTGGRGAYVDGFVAPVPEGNKQAYRDMASKAAAKFKECGAVRVVEAWGDDVPDGKVTDFKRSVKAEPGENVVFSWIEWPDKETRDAGWKAMMEDPDMQPDKDKMPFDGMRMFWGGFRPVLDTAAETVPSREPA</sequence>
<evidence type="ECO:0000313" key="1">
    <source>
        <dbReference type="EMBL" id="PWG01794.1"/>
    </source>
</evidence>
<dbReference type="Pfam" id="PF07237">
    <property type="entry name" value="DUF1428"/>
    <property type="match status" value="2"/>
</dbReference>
<organism evidence="1 2">
    <name type="scientific">Allosphingosinicella humi</name>
    <dbReference type="NCBI Taxonomy" id="2068657"/>
    <lineage>
        <taxon>Bacteria</taxon>
        <taxon>Pseudomonadati</taxon>
        <taxon>Pseudomonadota</taxon>
        <taxon>Alphaproteobacteria</taxon>
        <taxon>Sphingomonadales</taxon>
        <taxon>Sphingomonadaceae</taxon>
        <taxon>Allosphingosinicella</taxon>
    </lineage>
</organism>
<gene>
    <name evidence="1" type="ORF">DF286_02095</name>
</gene>
<comment type="caution">
    <text evidence="1">The sequence shown here is derived from an EMBL/GenBank/DDBJ whole genome shotgun (WGS) entry which is preliminary data.</text>
</comment>
<dbReference type="SUPFAM" id="SSF54909">
    <property type="entry name" value="Dimeric alpha+beta barrel"/>
    <property type="match status" value="2"/>
</dbReference>
<proteinExistence type="predicted"/>
<evidence type="ECO:0000313" key="2">
    <source>
        <dbReference type="Proteomes" id="UP000245916"/>
    </source>
</evidence>
<dbReference type="OrthoDB" id="9792392at2"/>
<dbReference type="Gene3D" id="3.30.70.100">
    <property type="match status" value="2"/>
</dbReference>
<dbReference type="InterPro" id="IPR011008">
    <property type="entry name" value="Dimeric_a/b-barrel"/>
</dbReference>
<keyword evidence="2" id="KW-1185">Reference proteome</keyword>
<reference evidence="1 2" key="1">
    <citation type="submission" date="2018-05" db="EMBL/GenBank/DDBJ databases">
        <title>Genome of Sphingosinicella humi QZX222.</title>
        <authorList>
            <person name="Qiao Z."/>
            <person name="Wang G."/>
        </authorList>
    </citation>
    <scope>NUCLEOTIDE SEQUENCE [LARGE SCALE GENOMIC DNA]</scope>
    <source>
        <strain evidence="1 2">QZX222</strain>
    </source>
</reference>
<name>A0A2U2J0C9_9SPHN</name>
<dbReference type="Proteomes" id="UP000245916">
    <property type="component" value="Unassembled WGS sequence"/>
</dbReference>
<dbReference type="AlphaFoldDB" id="A0A2U2J0C9"/>
<protein>
    <submittedName>
        <fullName evidence="1">DUF1428 domain-containing protein</fullName>
    </submittedName>
</protein>
<dbReference type="InterPro" id="IPR009874">
    <property type="entry name" value="DUF1428"/>
</dbReference>
<accession>A0A2U2J0C9</accession>
<dbReference type="EMBL" id="QFFF01000001">
    <property type="protein sequence ID" value="PWG01794.1"/>
    <property type="molecule type" value="Genomic_DNA"/>
</dbReference>